<keyword evidence="9" id="KW-1185">Reference proteome</keyword>
<comment type="similarity">
    <text evidence="2">Belongs to the enolase family.</text>
</comment>
<dbReference type="InterPro" id="IPR020810">
    <property type="entry name" value="Enolase_C"/>
</dbReference>
<accession>A0A2U1Q4L5</accession>
<dbReference type="InterPro" id="IPR036849">
    <property type="entry name" value="Enolase-like_C_sf"/>
</dbReference>
<keyword evidence="4" id="KW-0324">Glycolysis</keyword>
<evidence type="ECO:0000313" key="8">
    <source>
        <dbReference type="EMBL" id="PWA92913.1"/>
    </source>
</evidence>
<dbReference type="UniPathway" id="UPA00109">
    <property type="reaction ID" value="UER00187"/>
</dbReference>
<dbReference type="Proteomes" id="UP000245207">
    <property type="component" value="Unassembled WGS sequence"/>
</dbReference>
<dbReference type="OrthoDB" id="1739814at2759"/>
<dbReference type="STRING" id="35608.A0A2U1Q4L5"/>
<feature type="domain" description="Enolase C-terminal TIM barrel" evidence="7">
    <location>
        <begin position="2"/>
        <end position="138"/>
    </location>
</feature>
<evidence type="ECO:0000256" key="2">
    <source>
        <dbReference type="ARBA" id="ARBA00009604"/>
    </source>
</evidence>
<dbReference type="AlphaFoldDB" id="A0A2U1Q4L5"/>
<dbReference type="Pfam" id="PF00113">
    <property type="entry name" value="Enolase_C"/>
    <property type="match status" value="1"/>
</dbReference>
<evidence type="ECO:0000256" key="6">
    <source>
        <dbReference type="SAM" id="MobiDB-lite"/>
    </source>
</evidence>
<organism evidence="8 9">
    <name type="scientific">Artemisia annua</name>
    <name type="common">Sweet wormwood</name>
    <dbReference type="NCBI Taxonomy" id="35608"/>
    <lineage>
        <taxon>Eukaryota</taxon>
        <taxon>Viridiplantae</taxon>
        <taxon>Streptophyta</taxon>
        <taxon>Embryophyta</taxon>
        <taxon>Tracheophyta</taxon>
        <taxon>Spermatophyta</taxon>
        <taxon>Magnoliopsida</taxon>
        <taxon>eudicotyledons</taxon>
        <taxon>Gunneridae</taxon>
        <taxon>Pentapetalae</taxon>
        <taxon>asterids</taxon>
        <taxon>campanulids</taxon>
        <taxon>Asterales</taxon>
        <taxon>Asteraceae</taxon>
        <taxon>Asteroideae</taxon>
        <taxon>Anthemideae</taxon>
        <taxon>Artemisiinae</taxon>
        <taxon>Artemisia</taxon>
    </lineage>
</organism>
<proteinExistence type="inferred from homology"/>
<dbReference type="GO" id="GO:0004634">
    <property type="term" value="F:phosphopyruvate hydratase activity"/>
    <property type="evidence" value="ECO:0007669"/>
    <property type="project" value="UniProtKB-EC"/>
</dbReference>
<dbReference type="EC" id="4.2.1.11" evidence="3"/>
<gene>
    <name evidence="8" type="ORF">CTI12_AA071010</name>
</gene>
<comment type="caution">
    <text evidence="8">The sequence shown here is derived from an EMBL/GenBank/DDBJ whole genome shotgun (WGS) entry which is preliminary data.</text>
</comment>
<evidence type="ECO:0000313" key="9">
    <source>
        <dbReference type="Proteomes" id="UP000245207"/>
    </source>
</evidence>
<name>A0A2U1Q4L5_ARTAN</name>
<keyword evidence="5" id="KW-0456">Lyase</keyword>
<evidence type="ECO:0000256" key="5">
    <source>
        <dbReference type="ARBA" id="ARBA00023239"/>
    </source>
</evidence>
<dbReference type="Gene3D" id="3.20.20.120">
    <property type="entry name" value="Enolase-like C-terminal domain"/>
    <property type="match status" value="1"/>
</dbReference>
<evidence type="ECO:0000256" key="3">
    <source>
        <dbReference type="ARBA" id="ARBA00012058"/>
    </source>
</evidence>
<feature type="compositionally biased region" description="Polar residues" evidence="6">
    <location>
        <begin position="165"/>
        <end position="181"/>
    </location>
</feature>
<feature type="region of interest" description="Disordered" evidence="6">
    <location>
        <begin position="165"/>
        <end position="194"/>
    </location>
</feature>
<dbReference type="GO" id="GO:0000015">
    <property type="term" value="C:phosphopyruvate hydratase complex"/>
    <property type="evidence" value="ECO:0007669"/>
    <property type="project" value="InterPro"/>
</dbReference>
<dbReference type="EMBL" id="PKPP01000426">
    <property type="protein sequence ID" value="PWA92913.1"/>
    <property type="molecule type" value="Genomic_DNA"/>
</dbReference>
<dbReference type="PANTHER" id="PTHR11902">
    <property type="entry name" value="ENOLASE"/>
    <property type="match status" value="1"/>
</dbReference>
<protein>
    <recommendedName>
        <fullName evidence="3">phosphopyruvate hydratase</fullName>
        <ecNumber evidence="3">4.2.1.11</ecNumber>
    </recommendedName>
</protein>
<reference evidence="8 9" key="1">
    <citation type="journal article" date="2018" name="Mol. Plant">
        <title>The genome of Artemisia annua provides insight into the evolution of Asteraceae family and artemisinin biosynthesis.</title>
        <authorList>
            <person name="Shen Q."/>
            <person name="Zhang L."/>
            <person name="Liao Z."/>
            <person name="Wang S."/>
            <person name="Yan T."/>
            <person name="Shi P."/>
            <person name="Liu M."/>
            <person name="Fu X."/>
            <person name="Pan Q."/>
            <person name="Wang Y."/>
            <person name="Lv Z."/>
            <person name="Lu X."/>
            <person name="Zhang F."/>
            <person name="Jiang W."/>
            <person name="Ma Y."/>
            <person name="Chen M."/>
            <person name="Hao X."/>
            <person name="Li L."/>
            <person name="Tang Y."/>
            <person name="Lv G."/>
            <person name="Zhou Y."/>
            <person name="Sun X."/>
            <person name="Brodelius P.E."/>
            <person name="Rose J.K.C."/>
            <person name="Tang K."/>
        </authorList>
    </citation>
    <scope>NUCLEOTIDE SEQUENCE [LARGE SCALE GENOMIC DNA]</scope>
    <source>
        <strain evidence="9">cv. Huhao1</strain>
        <tissue evidence="8">Leaf</tissue>
    </source>
</reference>
<dbReference type="GO" id="GO:0000287">
    <property type="term" value="F:magnesium ion binding"/>
    <property type="evidence" value="ECO:0007669"/>
    <property type="project" value="InterPro"/>
</dbReference>
<evidence type="ECO:0000256" key="1">
    <source>
        <dbReference type="ARBA" id="ARBA00005031"/>
    </source>
</evidence>
<evidence type="ECO:0000256" key="4">
    <source>
        <dbReference type="ARBA" id="ARBA00023152"/>
    </source>
</evidence>
<dbReference type="GO" id="GO:0006096">
    <property type="term" value="P:glycolytic process"/>
    <property type="evidence" value="ECO:0007669"/>
    <property type="project" value="UniProtKB-UniPathway"/>
</dbReference>
<dbReference type="SUPFAM" id="SSF51604">
    <property type="entry name" value="Enolase C-terminal domain-like"/>
    <property type="match status" value="1"/>
</dbReference>
<sequence>MKHTLTWTQVTGLSWTQVNGLYIDKVVIGMEVAASEFYGEKDKIYDLNFKKENNWKEKISGEQLKDLYKSFMSENPTVSIEDPFDQDDWEHYAKMTAECGEQVQIVGDDLLVTNPTYSMSQSSFKCATGGSSQSIFKDDAHIDIWYCYIFVRVRRLMGEGGAQSYQQSAEESKGPTTLESSQARDIKEPNQMSVASAEASGSKKWAIQAASTKTSVGNPSFDFTIPDMVHEKQQSEPEGLSLRVLYIIQSLRVLNHNLQNLPLKTLVNHNCCSRDTKKILATQWIIITRLMRDNKTNHQQQKIPVNAE</sequence>
<dbReference type="PANTHER" id="PTHR11902:SF1">
    <property type="entry name" value="ENOLASE"/>
    <property type="match status" value="1"/>
</dbReference>
<comment type="pathway">
    <text evidence="1">Carbohydrate degradation; glycolysis; pyruvate from D-glyceraldehyde 3-phosphate: step 4/5.</text>
</comment>
<dbReference type="InterPro" id="IPR000941">
    <property type="entry name" value="Enolase"/>
</dbReference>
<dbReference type="SMART" id="SM01192">
    <property type="entry name" value="Enolase_C"/>
    <property type="match status" value="1"/>
</dbReference>
<evidence type="ECO:0000259" key="7">
    <source>
        <dbReference type="SMART" id="SM01192"/>
    </source>
</evidence>